<dbReference type="Proteomes" id="UP001652740">
    <property type="component" value="Unplaced"/>
</dbReference>
<dbReference type="GeneID" id="113517098"/>
<dbReference type="FunCoup" id="A0A6J1WQ49">
    <property type="interactions" value="146"/>
</dbReference>
<keyword evidence="3" id="KW-1185">Reference proteome</keyword>
<comment type="similarity">
    <text evidence="1">Belongs to the mTERF family.</text>
</comment>
<dbReference type="GO" id="GO:0006393">
    <property type="term" value="P:termination of mitochondrial transcription"/>
    <property type="evidence" value="ECO:0007669"/>
    <property type="project" value="TreeGrafter"/>
</dbReference>
<dbReference type="Pfam" id="PF02536">
    <property type="entry name" value="mTERF"/>
    <property type="match status" value="1"/>
</dbReference>
<proteinExistence type="inferred from homology"/>
<keyword evidence="2" id="KW-0809">Transit peptide</keyword>
<dbReference type="InterPro" id="IPR038538">
    <property type="entry name" value="MTERF_sf"/>
</dbReference>
<evidence type="ECO:0000256" key="2">
    <source>
        <dbReference type="ARBA" id="ARBA00022946"/>
    </source>
</evidence>
<name>A0A6J1WQ49_GALME</name>
<protein>
    <submittedName>
        <fullName evidence="4">Transcription termination factor, mitochondrial</fullName>
    </submittedName>
</protein>
<dbReference type="InParanoid" id="A0A6J1WQ49"/>
<sequence>MIIISRHLMMDSINLFRPNYMSIWKKLFSVPIPCLCQCSQLYYGSKTRVASKSKGSIENGSDGVHKDKIISLLNFQTAEDALPFYKLPIKTLLHVYKTTKNDENNLYCKNRLYYISSQLNYPTALLSSKLARRTFIYSLSFNWLKSSLEVLLEMGVSADRIVRDLWVLKYHSTTIRERLQRIKDMDIDILYPWMVRCSEDILNRYVQICQETKNILGETKSTQIYLANRLNISSKDVEEMCLRIPALKTIRVTKVKHFLDFLEKEGFELEDIASKPRILSASPKTVEKRLTQLRELGMKQINLNILCRSKKDYKKYFESMASIRKKEHNT</sequence>
<dbReference type="SMART" id="SM00733">
    <property type="entry name" value="Mterf"/>
    <property type="match status" value="3"/>
</dbReference>
<dbReference type="InterPro" id="IPR003690">
    <property type="entry name" value="MTERF"/>
</dbReference>
<organism evidence="3 4">
    <name type="scientific">Galleria mellonella</name>
    <name type="common">Greater wax moth</name>
    <dbReference type="NCBI Taxonomy" id="7137"/>
    <lineage>
        <taxon>Eukaryota</taxon>
        <taxon>Metazoa</taxon>
        <taxon>Ecdysozoa</taxon>
        <taxon>Arthropoda</taxon>
        <taxon>Hexapoda</taxon>
        <taxon>Insecta</taxon>
        <taxon>Pterygota</taxon>
        <taxon>Neoptera</taxon>
        <taxon>Endopterygota</taxon>
        <taxon>Lepidoptera</taxon>
        <taxon>Glossata</taxon>
        <taxon>Ditrysia</taxon>
        <taxon>Pyraloidea</taxon>
        <taxon>Pyralidae</taxon>
        <taxon>Galleriinae</taxon>
        <taxon>Galleria</taxon>
    </lineage>
</organism>
<dbReference type="GO" id="GO:0003676">
    <property type="term" value="F:nucleic acid binding"/>
    <property type="evidence" value="ECO:0007669"/>
    <property type="project" value="InterPro"/>
</dbReference>
<reference evidence="4" key="1">
    <citation type="submission" date="2025-08" db="UniProtKB">
        <authorList>
            <consortium name="RefSeq"/>
        </authorList>
    </citation>
    <scope>IDENTIFICATION</scope>
    <source>
        <tissue evidence="4">Whole larvae</tissue>
    </source>
</reference>
<evidence type="ECO:0000313" key="4">
    <source>
        <dbReference type="RefSeq" id="XP_026757458.2"/>
    </source>
</evidence>
<dbReference type="RefSeq" id="XP_026757458.2">
    <property type="nucleotide sequence ID" value="XM_026901657.3"/>
</dbReference>
<evidence type="ECO:0000313" key="3">
    <source>
        <dbReference type="Proteomes" id="UP001652740"/>
    </source>
</evidence>
<gene>
    <name evidence="4" type="primary">LOC113517098</name>
</gene>
<dbReference type="PANTHER" id="PTHR15437">
    <property type="entry name" value="TRANSCRIPTION TERMINATION FACTOR, MITOCHONDRIAL"/>
    <property type="match status" value="1"/>
</dbReference>
<dbReference type="Gene3D" id="1.25.70.10">
    <property type="entry name" value="Transcription termination factor 3, mitochondrial"/>
    <property type="match status" value="1"/>
</dbReference>
<dbReference type="PANTHER" id="PTHR15437:SF6">
    <property type="entry name" value="TRANSCRIPTION TERMINATION FACTOR, MITOCHONDRIAL"/>
    <property type="match status" value="1"/>
</dbReference>
<dbReference type="KEGG" id="gmw:113517098"/>
<dbReference type="GO" id="GO:0005759">
    <property type="term" value="C:mitochondrial matrix"/>
    <property type="evidence" value="ECO:0007669"/>
    <property type="project" value="TreeGrafter"/>
</dbReference>
<evidence type="ECO:0000256" key="1">
    <source>
        <dbReference type="ARBA" id="ARBA00007692"/>
    </source>
</evidence>
<accession>A0A6J1WQ49</accession>
<dbReference type="AlphaFoldDB" id="A0A6J1WQ49"/>